<dbReference type="Proteomes" id="UP001147700">
    <property type="component" value="Unassembled WGS sequence"/>
</dbReference>
<dbReference type="Gene3D" id="1.10.3730.20">
    <property type="match status" value="1"/>
</dbReference>
<keyword evidence="10" id="KW-1185">Reference proteome</keyword>
<keyword evidence="4 7" id="KW-0812">Transmembrane</keyword>
<dbReference type="SUPFAM" id="SSF103481">
    <property type="entry name" value="Multidrug resistance efflux transporter EmrE"/>
    <property type="match status" value="1"/>
</dbReference>
<dbReference type="PANTHER" id="PTHR30561">
    <property type="entry name" value="SMR FAMILY PROTON-DEPENDENT DRUG EFFLUX TRANSPORTER SUGE"/>
    <property type="match status" value="1"/>
</dbReference>
<dbReference type="Pfam" id="PF00893">
    <property type="entry name" value="Multi_Drug_Res"/>
    <property type="match status" value="1"/>
</dbReference>
<accession>A0ABT4RIW4</accession>
<feature type="transmembrane region" description="Helical" evidence="8">
    <location>
        <begin position="85"/>
        <end position="104"/>
    </location>
</feature>
<reference evidence="9" key="1">
    <citation type="submission" date="2022-10" db="EMBL/GenBank/DDBJ databases">
        <title>The WGS of Solirubrobacter sp. CPCC 204708.</title>
        <authorList>
            <person name="Jiang Z."/>
        </authorList>
    </citation>
    <scope>NUCLEOTIDE SEQUENCE</scope>
    <source>
        <strain evidence="9">CPCC 204708</strain>
    </source>
</reference>
<sequence length="107" mass="10796">MGYVFLAGAISVEVIATMSLRASEGFSKLGFSVVVVVGYIAAFTLLTLALQRDLPLGIAYGIWAAVGVAAVAILSVPIFGETLTTIQIGGLALVVAGVFALEAGGAH</sequence>
<proteinExistence type="inferred from homology"/>
<gene>
    <name evidence="9" type="ORF">OJ962_13060</name>
</gene>
<comment type="similarity">
    <text evidence="7">Belongs to the drug/metabolite transporter (DMT) superfamily. Small multidrug resistance (SMR) (TC 2.A.7.1) family.</text>
</comment>
<evidence type="ECO:0000256" key="8">
    <source>
        <dbReference type="SAM" id="Phobius"/>
    </source>
</evidence>
<evidence type="ECO:0000256" key="7">
    <source>
        <dbReference type="RuleBase" id="RU003942"/>
    </source>
</evidence>
<comment type="caution">
    <text evidence="9">The sequence shown here is derived from an EMBL/GenBank/DDBJ whole genome shotgun (WGS) entry which is preliminary data.</text>
</comment>
<protein>
    <submittedName>
        <fullName evidence="9">Multidrug efflux SMR transporter</fullName>
    </submittedName>
</protein>
<evidence type="ECO:0000256" key="3">
    <source>
        <dbReference type="ARBA" id="ARBA00022475"/>
    </source>
</evidence>
<feature type="transmembrane region" description="Helical" evidence="8">
    <location>
        <begin position="31"/>
        <end position="50"/>
    </location>
</feature>
<dbReference type="InterPro" id="IPR000390">
    <property type="entry name" value="Small_drug/metabolite_transptr"/>
</dbReference>
<keyword evidence="3" id="KW-1003">Cell membrane</keyword>
<evidence type="ECO:0000256" key="2">
    <source>
        <dbReference type="ARBA" id="ARBA00022448"/>
    </source>
</evidence>
<dbReference type="InterPro" id="IPR045324">
    <property type="entry name" value="Small_multidrug_res"/>
</dbReference>
<evidence type="ECO:0000313" key="9">
    <source>
        <dbReference type="EMBL" id="MDA0138425.1"/>
    </source>
</evidence>
<dbReference type="PANTHER" id="PTHR30561:SF1">
    <property type="entry name" value="MULTIDRUG TRANSPORTER EMRE"/>
    <property type="match status" value="1"/>
</dbReference>
<evidence type="ECO:0000256" key="4">
    <source>
        <dbReference type="ARBA" id="ARBA00022692"/>
    </source>
</evidence>
<keyword evidence="5 8" id="KW-1133">Transmembrane helix</keyword>
<organism evidence="9 10">
    <name type="scientific">Solirubrobacter deserti</name>
    <dbReference type="NCBI Taxonomy" id="2282478"/>
    <lineage>
        <taxon>Bacteria</taxon>
        <taxon>Bacillati</taxon>
        <taxon>Actinomycetota</taxon>
        <taxon>Thermoleophilia</taxon>
        <taxon>Solirubrobacterales</taxon>
        <taxon>Solirubrobacteraceae</taxon>
        <taxon>Solirubrobacter</taxon>
    </lineage>
</organism>
<dbReference type="RefSeq" id="WP_202958434.1">
    <property type="nucleotide sequence ID" value="NZ_JAPCID010000016.1"/>
</dbReference>
<evidence type="ECO:0000256" key="1">
    <source>
        <dbReference type="ARBA" id="ARBA00004651"/>
    </source>
</evidence>
<comment type="subcellular location">
    <subcellularLocation>
        <location evidence="1 7">Cell membrane</location>
        <topology evidence="1 7">Multi-pass membrane protein</topology>
    </subcellularLocation>
</comment>
<evidence type="ECO:0000256" key="6">
    <source>
        <dbReference type="ARBA" id="ARBA00023136"/>
    </source>
</evidence>
<dbReference type="EMBL" id="JAPCID010000016">
    <property type="protein sequence ID" value="MDA0138425.1"/>
    <property type="molecule type" value="Genomic_DNA"/>
</dbReference>
<evidence type="ECO:0000256" key="5">
    <source>
        <dbReference type="ARBA" id="ARBA00022989"/>
    </source>
</evidence>
<dbReference type="InterPro" id="IPR037185">
    <property type="entry name" value="EmrE-like"/>
</dbReference>
<feature type="transmembrane region" description="Helical" evidence="8">
    <location>
        <begin position="57"/>
        <end position="79"/>
    </location>
</feature>
<keyword evidence="2" id="KW-0813">Transport</keyword>
<keyword evidence="6 8" id="KW-0472">Membrane</keyword>
<name>A0ABT4RIW4_9ACTN</name>
<evidence type="ECO:0000313" key="10">
    <source>
        <dbReference type="Proteomes" id="UP001147700"/>
    </source>
</evidence>